<evidence type="ECO:0000259" key="1">
    <source>
        <dbReference type="Pfam" id="PF18962"/>
    </source>
</evidence>
<accession>A0A6S6UKE5</accession>
<proteinExistence type="predicted"/>
<evidence type="ECO:0000313" key="2">
    <source>
        <dbReference type="EMBL" id="CAA6829220.1"/>
    </source>
</evidence>
<dbReference type="EMBL" id="CACVAQ010000472">
    <property type="protein sequence ID" value="CAA6829220.1"/>
    <property type="molecule type" value="Genomic_DNA"/>
</dbReference>
<dbReference type="AlphaFoldDB" id="A0A6S6UKE5"/>
<protein>
    <submittedName>
        <fullName evidence="2">Collagenase, putative</fullName>
    </submittedName>
</protein>
<gene>
    <name evidence="2" type="ORF">HELGO_WM24004</name>
</gene>
<dbReference type="InterPro" id="IPR026444">
    <property type="entry name" value="Secre_tail"/>
</dbReference>
<name>A0A6S6UKE5_9BACT</name>
<dbReference type="NCBIfam" id="NF041895">
    <property type="entry name" value="choice_anch_V"/>
    <property type="match status" value="1"/>
</dbReference>
<organism evidence="2">
    <name type="scientific">uncultured Aureispira sp</name>
    <dbReference type="NCBI Taxonomy" id="1331704"/>
    <lineage>
        <taxon>Bacteria</taxon>
        <taxon>Pseudomonadati</taxon>
        <taxon>Bacteroidota</taxon>
        <taxon>Saprospiria</taxon>
        <taxon>Saprospirales</taxon>
        <taxon>Saprospiraceae</taxon>
        <taxon>Aureispira</taxon>
        <taxon>environmental samples</taxon>
    </lineage>
</organism>
<reference evidence="2" key="1">
    <citation type="submission" date="2020-01" db="EMBL/GenBank/DDBJ databases">
        <authorList>
            <person name="Meier V. D."/>
            <person name="Meier V D."/>
        </authorList>
    </citation>
    <scope>NUCLEOTIDE SEQUENCE</scope>
    <source>
        <strain evidence="2">HLG_WM_MAG_10</strain>
    </source>
</reference>
<dbReference type="Pfam" id="PF18962">
    <property type="entry name" value="Por_Secre_tail"/>
    <property type="match status" value="1"/>
</dbReference>
<dbReference type="NCBIfam" id="TIGR04183">
    <property type="entry name" value="Por_Secre_tail"/>
    <property type="match status" value="1"/>
</dbReference>
<feature type="domain" description="Secretion system C-terminal sorting" evidence="1">
    <location>
        <begin position="205"/>
        <end position="278"/>
    </location>
</feature>
<sequence>MKTRLLGVLFIGITFLFVLQSSSGGRASVGGQDRTGSPGSLGTCTACHANNGAFTSPQLGVVVKDAMGTIVTSYVPGDTYTLEFNVTSGGTPNGYGMQAVILDASNVSAGDLLTTTTANTQLVTIANGREILEHQGRSSTGVFIATWEAPVVGTGNITVYGIGIAVNGSGTSNDNVSSTTQVILSESPASSIDYLNREASSWVISPMPNNGAFNITNRGETGPITVQVYDLQGHRVYSDNLDVDHNGNLFIYCRDLVPGIYAVEIQSEKTRQTQQMIVR</sequence>